<keyword evidence="1" id="KW-0732">Signal</keyword>
<evidence type="ECO:0000256" key="1">
    <source>
        <dbReference type="SAM" id="SignalP"/>
    </source>
</evidence>
<dbReference type="AlphaFoldDB" id="A0A9P4Z2K5"/>
<sequence length="80" mass="8779">MKFSLLSLVALLTVTASALTPFQPAPGGFEVRMKRQQNKPAVQVGAMTDADGNVVPYNREGAKRARRVKARRAIEAEMHK</sequence>
<reference evidence="2" key="1">
    <citation type="submission" date="2020-03" db="EMBL/GenBank/DDBJ databases">
        <title>Site-based positive gene gene selection in Geosmithia morbida across the United States reveals a broad range of putative effectors and factors for local host and environmental adapation.</title>
        <authorList>
            <person name="Onufrak A."/>
            <person name="Murdoch R.W."/>
            <person name="Gazis R."/>
            <person name="Huff M."/>
            <person name="Staton M."/>
            <person name="Klingeman W."/>
            <person name="Hadziabdic D."/>
        </authorList>
    </citation>
    <scope>NUCLEOTIDE SEQUENCE</scope>
    <source>
        <strain evidence="2">1262</strain>
    </source>
</reference>
<dbReference type="GeneID" id="55967549"/>
<proteinExistence type="predicted"/>
<keyword evidence="3" id="KW-1185">Reference proteome</keyword>
<dbReference type="EMBL" id="JAANYQ010000002">
    <property type="protein sequence ID" value="KAF4126073.1"/>
    <property type="molecule type" value="Genomic_DNA"/>
</dbReference>
<dbReference type="Proteomes" id="UP000749293">
    <property type="component" value="Unassembled WGS sequence"/>
</dbReference>
<feature type="chain" id="PRO_5040186203" evidence="1">
    <location>
        <begin position="19"/>
        <end position="80"/>
    </location>
</feature>
<dbReference type="OrthoDB" id="4835952at2759"/>
<evidence type="ECO:0000313" key="3">
    <source>
        <dbReference type="Proteomes" id="UP000749293"/>
    </source>
</evidence>
<evidence type="ECO:0000313" key="2">
    <source>
        <dbReference type="EMBL" id="KAF4126073.1"/>
    </source>
</evidence>
<comment type="caution">
    <text evidence="2">The sequence shown here is derived from an EMBL/GenBank/DDBJ whole genome shotgun (WGS) entry which is preliminary data.</text>
</comment>
<organism evidence="2 3">
    <name type="scientific">Geosmithia morbida</name>
    <dbReference type="NCBI Taxonomy" id="1094350"/>
    <lineage>
        <taxon>Eukaryota</taxon>
        <taxon>Fungi</taxon>
        <taxon>Dikarya</taxon>
        <taxon>Ascomycota</taxon>
        <taxon>Pezizomycotina</taxon>
        <taxon>Sordariomycetes</taxon>
        <taxon>Hypocreomycetidae</taxon>
        <taxon>Hypocreales</taxon>
        <taxon>Bionectriaceae</taxon>
        <taxon>Geosmithia</taxon>
    </lineage>
</organism>
<name>A0A9P4Z2K5_9HYPO</name>
<protein>
    <submittedName>
        <fullName evidence="2">Uncharacterized protein</fullName>
    </submittedName>
</protein>
<feature type="signal peptide" evidence="1">
    <location>
        <begin position="1"/>
        <end position="18"/>
    </location>
</feature>
<gene>
    <name evidence="2" type="ORF">GMORB2_1319</name>
</gene>
<accession>A0A9P4Z2K5</accession>
<dbReference type="RefSeq" id="XP_035324725.1">
    <property type="nucleotide sequence ID" value="XM_035463301.1"/>
</dbReference>